<reference evidence="1 2" key="1">
    <citation type="journal article" date="2017" name="Int. J. Syst. Evol. Microbiol.">
        <title>Photobacterium alginatilyticum sp. nov., a marine bacterium isolated from bottom seawater.</title>
        <authorList>
            <person name="Wang X."/>
            <person name="Wang Y."/>
            <person name="Yang X."/>
            <person name="Sun H."/>
            <person name="Li B."/>
            <person name="Zhang X.H."/>
        </authorList>
    </citation>
    <scope>NUCLEOTIDE SEQUENCE [LARGE SCALE GENOMIC DNA]</scope>
    <source>
        <strain evidence="1 2">P03D4</strain>
    </source>
</reference>
<organism evidence="1 2">
    <name type="scientific">Photobacterium alginatilyticum</name>
    <dbReference type="NCBI Taxonomy" id="1775171"/>
    <lineage>
        <taxon>Bacteria</taxon>
        <taxon>Pseudomonadati</taxon>
        <taxon>Pseudomonadota</taxon>
        <taxon>Gammaproteobacteria</taxon>
        <taxon>Vibrionales</taxon>
        <taxon>Vibrionaceae</taxon>
        <taxon>Photobacterium</taxon>
    </lineage>
</organism>
<evidence type="ECO:0008006" key="3">
    <source>
        <dbReference type="Google" id="ProtNLM"/>
    </source>
</evidence>
<evidence type="ECO:0000313" key="1">
    <source>
        <dbReference type="EMBL" id="NBI54843.1"/>
    </source>
</evidence>
<name>A0ABW9YNQ7_9GAMM</name>
<dbReference type="Proteomes" id="UP000738517">
    <property type="component" value="Unassembled WGS sequence"/>
</dbReference>
<dbReference type="EMBL" id="RSEJ01000024">
    <property type="protein sequence ID" value="NBI54843.1"/>
    <property type="molecule type" value="Genomic_DNA"/>
</dbReference>
<comment type="caution">
    <text evidence="1">The sequence shown here is derived from an EMBL/GenBank/DDBJ whole genome shotgun (WGS) entry which is preliminary data.</text>
</comment>
<gene>
    <name evidence="1" type="ORF">EIZ48_20200</name>
</gene>
<protein>
    <recommendedName>
        <fullName evidence="3">Trigger factor</fullName>
    </recommendedName>
</protein>
<evidence type="ECO:0000313" key="2">
    <source>
        <dbReference type="Proteomes" id="UP000738517"/>
    </source>
</evidence>
<keyword evidence="2" id="KW-1185">Reference proteome</keyword>
<proteinExistence type="predicted"/>
<accession>A0ABW9YNQ7</accession>
<sequence>MVGISLGIIKPGENLEELGEKAMLSDKKPEDFDSINEYINHLRNEVVLDKEKFNSLDEKELLARSAIGASITLKGINEKLDTIVTPEFMAEVAKQQLTAQEIIGTVKAYKEKELNTGDYELYLNDELSIDESDKHSDALVSAYQKLEPELTIEQIEDKVMGLKG</sequence>